<name>A0ABW4XPE8_9GAMM</name>
<sequence length="151" mass="16980">MLAVPTVVGQSKSLYQCKDGSFSDTPCPGGKIIEVPPTNTAKSEQPREPLMEEKQAKPEPKPTPSGPPIPIKCRDLTLAQKSEIKTQLRFQNIVPCMTEQQAKSIIRNKQHSEYIYPAGGNNVFKEWIFTPPTPRFPHRIYIENGYVVETK</sequence>
<evidence type="ECO:0000313" key="2">
    <source>
        <dbReference type="EMBL" id="MFD2096326.1"/>
    </source>
</evidence>
<gene>
    <name evidence="2" type="ORF">ACFSJ3_10055</name>
</gene>
<accession>A0ABW4XPE8</accession>
<feature type="compositionally biased region" description="Basic and acidic residues" evidence="1">
    <location>
        <begin position="44"/>
        <end position="60"/>
    </location>
</feature>
<reference evidence="3" key="1">
    <citation type="journal article" date="2019" name="Int. J. Syst. Evol. Microbiol.">
        <title>The Global Catalogue of Microorganisms (GCM) 10K type strain sequencing project: providing services to taxonomists for standard genome sequencing and annotation.</title>
        <authorList>
            <consortium name="The Broad Institute Genomics Platform"/>
            <consortium name="The Broad Institute Genome Sequencing Center for Infectious Disease"/>
            <person name="Wu L."/>
            <person name="Ma J."/>
        </authorList>
    </citation>
    <scope>NUCLEOTIDE SEQUENCE [LARGE SCALE GENOMIC DNA]</scope>
    <source>
        <strain evidence="3">CGMCC 1.10992</strain>
    </source>
</reference>
<evidence type="ECO:0000256" key="1">
    <source>
        <dbReference type="SAM" id="MobiDB-lite"/>
    </source>
</evidence>
<organism evidence="2 3">
    <name type="scientific">Corallincola platygyrae</name>
    <dbReference type="NCBI Taxonomy" id="1193278"/>
    <lineage>
        <taxon>Bacteria</taxon>
        <taxon>Pseudomonadati</taxon>
        <taxon>Pseudomonadota</taxon>
        <taxon>Gammaproteobacteria</taxon>
        <taxon>Alteromonadales</taxon>
        <taxon>Psychromonadaceae</taxon>
        <taxon>Corallincola</taxon>
    </lineage>
</organism>
<dbReference type="Proteomes" id="UP001597380">
    <property type="component" value="Unassembled WGS sequence"/>
</dbReference>
<proteinExistence type="predicted"/>
<comment type="caution">
    <text evidence="2">The sequence shown here is derived from an EMBL/GenBank/DDBJ whole genome shotgun (WGS) entry which is preliminary data.</text>
</comment>
<feature type="region of interest" description="Disordered" evidence="1">
    <location>
        <begin position="19"/>
        <end position="70"/>
    </location>
</feature>
<evidence type="ECO:0000313" key="3">
    <source>
        <dbReference type="Proteomes" id="UP001597380"/>
    </source>
</evidence>
<feature type="compositionally biased region" description="Pro residues" evidence="1">
    <location>
        <begin position="61"/>
        <end position="70"/>
    </location>
</feature>
<keyword evidence="3" id="KW-1185">Reference proteome</keyword>
<dbReference type="RefSeq" id="WP_345339292.1">
    <property type="nucleotide sequence ID" value="NZ_BAABLI010000008.1"/>
</dbReference>
<protein>
    <recommendedName>
        <fullName evidence="4">DUF4124 domain-containing protein</fullName>
    </recommendedName>
</protein>
<evidence type="ECO:0008006" key="4">
    <source>
        <dbReference type="Google" id="ProtNLM"/>
    </source>
</evidence>
<dbReference type="EMBL" id="JBHUHT010000012">
    <property type="protein sequence ID" value="MFD2096326.1"/>
    <property type="molecule type" value="Genomic_DNA"/>
</dbReference>